<dbReference type="GO" id="GO:0004644">
    <property type="term" value="F:phosphoribosylglycinamide formyltransferase activity"/>
    <property type="evidence" value="ECO:0007669"/>
    <property type="project" value="UniProtKB-UniRule"/>
</dbReference>
<proteinExistence type="inferred from homology"/>
<evidence type="ECO:0000256" key="1">
    <source>
        <dbReference type="ARBA" id="ARBA00005054"/>
    </source>
</evidence>
<dbReference type="UniPathway" id="UPA00074">
    <property type="reaction ID" value="UER00126"/>
</dbReference>
<feature type="site" description="Raises pKa of active site His" evidence="4">
    <location>
        <position position="157"/>
    </location>
</feature>
<evidence type="ECO:0000256" key="5">
    <source>
        <dbReference type="SAM" id="MobiDB-lite"/>
    </source>
</evidence>
<keyword evidence="2 4" id="KW-0808">Transferase</keyword>
<dbReference type="EC" id="2.1.2.2" evidence="4"/>
<reference evidence="8 9" key="1">
    <citation type="journal article" date="2014" name="Genome Announc.">
        <title>Draft genome sequences of eight enterohepatic helicobacter species isolated from both laboratory and wild rodents.</title>
        <authorList>
            <person name="Sheh A."/>
            <person name="Shen Z."/>
            <person name="Fox J.G."/>
        </authorList>
    </citation>
    <scope>NUCLEOTIDE SEQUENCE [LARGE SCALE GENOMIC DNA]</scope>
    <source>
        <strain evidence="8 9">MIT 98-6810</strain>
    </source>
</reference>
<comment type="catalytic activity">
    <reaction evidence="4">
        <text>N(1)-(5-phospho-beta-D-ribosyl)glycinamide + (6R)-10-formyltetrahydrofolate = N(2)-formyl-N(1)-(5-phospho-beta-D-ribosyl)glycinamide + (6S)-5,6,7,8-tetrahydrofolate + H(+)</text>
        <dbReference type="Rhea" id="RHEA:15053"/>
        <dbReference type="ChEBI" id="CHEBI:15378"/>
        <dbReference type="ChEBI" id="CHEBI:57453"/>
        <dbReference type="ChEBI" id="CHEBI:143788"/>
        <dbReference type="ChEBI" id="CHEBI:147286"/>
        <dbReference type="ChEBI" id="CHEBI:195366"/>
        <dbReference type="EC" id="2.1.2.2"/>
    </reaction>
</comment>
<protein>
    <recommendedName>
        <fullName evidence="4">Phosphoribosylglycinamide formyltransferase</fullName>
        <ecNumber evidence="4">2.1.2.2</ecNumber>
    </recommendedName>
    <alternativeName>
        <fullName evidence="4">5'-phosphoribosylglycinamide transformylase</fullName>
    </alternativeName>
    <alternativeName>
        <fullName evidence="4">GAR transformylase</fullName>
        <shortName evidence="4">GART</shortName>
    </alternativeName>
</protein>
<dbReference type="CDD" id="cd08645">
    <property type="entry name" value="FMT_core_GART"/>
    <property type="match status" value="1"/>
</dbReference>
<organism evidence="7 10">
    <name type="scientific">Helicobacter typhlonius</name>
    <dbReference type="NCBI Taxonomy" id="76936"/>
    <lineage>
        <taxon>Bacteria</taxon>
        <taxon>Pseudomonadati</taxon>
        <taxon>Campylobacterota</taxon>
        <taxon>Epsilonproteobacteria</taxon>
        <taxon>Campylobacterales</taxon>
        <taxon>Helicobacteraceae</taxon>
        <taxon>Helicobacter</taxon>
    </lineage>
</organism>
<dbReference type="RefSeq" id="WP_064504566.1">
    <property type="nucleotide sequence ID" value="NZ_CAOMJD010000007.1"/>
</dbReference>
<evidence type="ECO:0000313" key="10">
    <source>
        <dbReference type="Proteomes" id="UP000064525"/>
    </source>
</evidence>
<dbReference type="InterPro" id="IPR036477">
    <property type="entry name" value="Formyl_transf_N_sf"/>
</dbReference>
<reference evidence="10" key="2">
    <citation type="submission" date="2015-11" db="EMBL/GenBank/DDBJ databases">
        <authorList>
            <person name="Anvar S.Y."/>
        </authorList>
    </citation>
    <scope>NUCLEOTIDE SEQUENCE [LARGE SCALE GENOMIC DNA]</scope>
</reference>
<dbReference type="EMBL" id="LN907858">
    <property type="protein sequence ID" value="CUU40395.1"/>
    <property type="molecule type" value="Genomic_DNA"/>
</dbReference>
<reference evidence="7" key="3">
    <citation type="submission" date="2015-11" db="EMBL/GenBank/DDBJ databases">
        <authorList>
            <person name="Zhang Y."/>
            <person name="Guo Z."/>
        </authorList>
    </citation>
    <scope>NUCLEOTIDE SEQUENCE</scope>
    <source>
        <strain evidence="7">1</strain>
    </source>
</reference>
<dbReference type="NCBIfam" id="TIGR00639">
    <property type="entry name" value="PurN"/>
    <property type="match status" value="1"/>
</dbReference>
<dbReference type="Pfam" id="PF00551">
    <property type="entry name" value="Formyl_trans_N"/>
    <property type="match status" value="1"/>
</dbReference>
<dbReference type="Proteomes" id="UP000029925">
    <property type="component" value="Unassembled WGS sequence"/>
</dbReference>
<name>A0A0S4PVT4_9HELI</name>
<dbReference type="InterPro" id="IPR002376">
    <property type="entry name" value="Formyl_transf_N"/>
</dbReference>
<dbReference type="SUPFAM" id="SSF53328">
    <property type="entry name" value="Formyltransferase"/>
    <property type="match status" value="1"/>
</dbReference>
<evidence type="ECO:0000256" key="4">
    <source>
        <dbReference type="HAMAP-Rule" id="MF_01930"/>
    </source>
</evidence>
<feature type="compositionally biased region" description="Polar residues" evidence="5">
    <location>
        <begin position="226"/>
        <end position="245"/>
    </location>
</feature>
<feature type="active site" description="Proton donor" evidence="4">
    <location>
        <position position="121"/>
    </location>
</feature>
<feature type="domain" description="Formyl transferase N-terminal" evidence="6">
    <location>
        <begin position="8"/>
        <end position="194"/>
    </location>
</feature>
<dbReference type="Proteomes" id="UP000064525">
    <property type="component" value="Chromosome I"/>
</dbReference>
<dbReference type="STRING" id="76936.BN2458_PEG1512"/>
<keyword evidence="3 4" id="KW-0658">Purine biosynthesis</keyword>
<dbReference type="AlphaFoldDB" id="A0A0S4PVT4"/>
<feature type="binding site" evidence="4">
    <location>
        <begin position="104"/>
        <end position="107"/>
    </location>
    <ligand>
        <name>(6R)-10-formyltetrahydrofolate</name>
        <dbReference type="ChEBI" id="CHEBI:195366"/>
    </ligand>
</feature>
<evidence type="ECO:0000256" key="3">
    <source>
        <dbReference type="ARBA" id="ARBA00022755"/>
    </source>
</evidence>
<accession>A0A0S4PVT4</accession>
<comment type="function">
    <text evidence="4">Catalyzes the transfer of a formyl group from 10-formyltetrahydrofolate to 5-phospho-ribosyl-glycinamide (GAR), producing 5-phospho-ribosyl-N-formylglycinamide (FGAR) and tetrahydrofolate.</text>
</comment>
<feature type="binding site" evidence="4">
    <location>
        <position position="119"/>
    </location>
    <ligand>
        <name>(6R)-10-formyltetrahydrofolate</name>
        <dbReference type="ChEBI" id="CHEBI:195366"/>
    </ligand>
</feature>
<dbReference type="HAMAP" id="MF_01930">
    <property type="entry name" value="PurN"/>
    <property type="match status" value="1"/>
</dbReference>
<feature type="region of interest" description="Disordered" evidence="5">
    <location>
        <begin position="219"/>
        <end position="245"/>
    </location>
</feature>
<dbReference type="GO" id="GO:0006189">
    <property type="term" value="P:'de novo' IMP biosynthetic process"/>
    <property type="evidence" value="ECO:0007669"/>
    <property type="project" value="UniProtKB-UniRule"/>
</dbReference>
<dbReference type="GeneID" id="78151684"/>
<dbReference type="PANTHER" id="PTHR43369">
    <property type="entry name" value="PHOSPHORIBOSYLGLYCINAMIDE FORMYLTRANSFERASE"/>
    <property type="match status" value="1"/>
</dbReference>
<evidence type="ECO:0000313" key="9">
    <source>
        <dbReference type="Proteomes" id="UP000029925"/>
    </source>
</evidence>
<feature type="binding site" evidence="4">
    <location>
        <position position="79"/>
    </location>
    <ligand>
        <name>(6R)-10-formyltetrahydrofolate</name>
        <dbReference type="ChEBI" id="CHEBI:195366"/>
    </ligand>
</feature>
<keyword evidence="9" id="KW-1185">Reference proteome</keyword>
<comment type="similarity">
    <text evidence="4">Belongs to the GART family.</text>
</comment>
<dbReference type="PANTHER" id="PTHR43369:SF2">
    <property type="entry name" value="PHOSPHORIBOSYLGLYCINAMIDE FORMYLTRANSFERASE"/>
    <property type="match status" value="1"/>
</dbReference>
<sequence length="245" mass="27687">MATTLSCAILFSGNGSNMQHLIESLHHKRFKSRQKDTAQEYEIEITLTLCNNPSAYGITRTKNLGVPCEILPHKHFATREDFDKAMINILHTHKIEYIFLAGFMRILTPAFTQKFKIINIHPSFLPEYKGAHAIKDSFYSSSSYGGVSVHWVNEELDGGEVILQEKVVKLPNDNLETFEARIHECEYSLYPRAILHALGLNEAVSQDFRATDSIRTESKLTDSHITESTSFSPAQSKTSTHKVSQ</sequence>
<dbReference type="EMBL" id="JRPF02000002">
    <property type="protein sequence ID" value="TLD79085.1"/>
    <property type="molecule type" value="Genomic_DNA"/>
</dbReference>
<dbReference type="InterPro" id="IPR004607">
    <property type="entry name" value="GART"/>
</dbReference>
<comment type="pathway">
    <text evidence="1 4">Purine metabolism; IMP biosynthesis via de novo pathway; N(2)-formyl-N(1)-(5-phospho-D-ribosyl)glycinamide from N(1)-(5-phospho-D-ribosyl)glycinamide (10-formyl THF route): step 1/1.</text>
</comment>
<dbReference type="PATRIC" id="fig|76936.10.peg.1475"/>
<evidence type="ECO:0000313" key="8">
    <source>
        <dbReference type="EMBL" id="TLD79085.1"/>
    </source>
</evidence>
<dbReference type="OrthoDB" id="9806170at2"/>
<evidence type="ECO:0000313" key="7">
    <source>
        <dbReference type="EMBL" id="CUU40395.1"/>
    </source>
</evidence>
<evidence type="ECO:0000256" key="2">
    <source>
        <dbReference type="ARBA" id="ARBA00022679"/>
    </source>
</evidence>
<dbReference type="GO" id="GO:0005737">
    <property type="term" value="C:cytoplasm"/>
    <property type="evidence" value="ECO:0007669"/>
    <property type="project" value="TreeGrafter"/>
</dbReference>
<dbReference type="Gene3D" id="3.40.50.170">
    <property type="entry name" value="Formyl transferase, N-terminal domain"/>
    <property type="match status" value="1"/>
</dbReference>
<feature type="binding site" evidence="4">
    <location>
        <begin position="15"/>
        <end position="17"/>
    </location>
    <ligand>
        <name>N(1)-(5-phospho-beta-D-ribosyl)glycinamide</name>
        <dbReference type="ChEBI" id="CHEBI:143788"/>
    </ligand>
</feature>
<evidence type="ECO:0000259" key="6">
    <source>
        <dbReference type="Pfam" id="PF00551"/>
    </source>
</evidence>
<gene>
    <name evidence="4 8" type="primary">purN</name>
    <name evidence="7" type="ORF">BN2458_PEG1512</name>
    <name evidence="8" type="ORF">LS75_001900</name>
</gene>
<dbReference type="KEGG" id="hty:BN2458_PEG1512"/>